<reference evidence="5" key="1">
    <citation type="journal article" date="2015" name="Int. J. Syst. Evol. Microbiol.">
        <title>Rhizobium oryzicola sp. nov., potential plant-growth-promoting endophytic bacteria isolated from rice roots.</title>
        <authorList>
            <person name="Zhang X.X."/>
            <person name="Gao J.S."/>
            <person name="Cao Y.H."/>
            <person name="Sheirdil R.A."/>
            <person name="Wang X.C."/>
            <person name="Zhang L."/>
        </authorList>
    </citation>
    <scope>NUCLEOTIDE SEQUENCE</scope>
    <source>
        <strain evidence="5">05753</strain>
    </source>
</reference>
<organism evidence="5 6">
    <name type="scientific">Rhizobium oryzicola</name>
    <dbReference type="NCBI Taxonomy" id="1232668"/>
    <lineage>
        <taxon>Bacteria</taxon>
        <taxon>Pseudomonadati</taxon>
        <taxon>Pseudomonadota</taxon>
        <taxon>Alphaproteobacteria</taxon>
        <taxon>Hyphomicrobiales</taxon>
        <taxon>Rhizobiaceae</taxon>
        <taxon>Rhizobium/Agrobacterium group</taxon>
        <taxon>Rhizobium</taxon>
    </lineage>
</organism>
<dbReference type="SUPFAM" id="SSF141868">
    <property type="entry name" value="EAL domain-like"/>
    <property type="match status" value="1"/>
</dbReference>
<feature type="transmembrane region" description="Helical" evidence="1">
    <location>
        <begin position="26"/>
        <end position="49"/>
    </location>
</feature>
<dbReference type="PANTHER" id="PTHR44757">
    <property type="entry name" value="DIGUANYLATE CYCLASE DGCP"/>
    <property type="match status" value="1"/>
</dbReference>
<evidence type="ECO:0000259" key="2">
    <source>
        <dbReference type="PROSITE" id="PS50883"/>
    </source>
</evidence>
<dbReference type="Proteomes" id="UP001169006">
    <property type="component" value="Unassembled WGS sequence"/>
</dbReference>
<keyword evidence="1" id="KW-1133">Transmembrane helix</keyword>
<reference evidence="5" key="2">
    <citation type="submission" date="2023-07" db="EMBL/GenBank/DDBJ databases">
        <authorList>
            <person name="Sun H."/>
        </authorList>
    </citation>
    <scope>NUCLEOTIDE SEQUENCE</scope>
    <source>
        <strain evidence="5">05753</strain>
    </source>
</reference>
<dbReference type="Gene3D" id="6.10.340.10">
    <property type="match status" value="1"/>
</dbReference>
<feature type="domain" description="GGDEF" evidence="4">
    <location>
        <begin position="338"/>
        <end position="472"/>
    </location>
</feature>
<sequence length="733" mass="80209">MQLDNFQSQFKAVSRISWHRSLLGKIGYFLLTAVVLAFVSGALTGWIMMENGQRQDWRRQAEMNAQIATAAIRNIYSFVTVDAAPSGQIVRIRTDRLIGDDQSVLDTGFNPADVLALASLQTKQPVWLFRSIPNEHRLVSITDSDAGEGGQLLRIANAEHEQIDASNTFFTGFVEIAGAEYFTSYLPIQNNQGDLLGAVVASVGSADTLLQNRAVFYRNTLIILGLIMVVTGGAIVFVMKGLFHPVPTLIQSLKRIAEDDTGNLTPFQERGDEIGQLATAIETLRAAVVEREHLRQVRETAREMEHLAHHDPLTGLPNRTSMIKCAEAALEEMREAGKAFNLLLLDLDRFKPVNDTYGHAVGDRILVMTAERVSALLAPGDVFARLGGDEFALLQRLELSGDVEGRKLASRIIEAIEQPFSVDGRIIEIGGSIGIATAPVHAASRTALIHAADIALYASKAAGRGQFTFFEPGMDMPGGDTMKAELLRALAHKEFELHYQPIVNLSDVSVLGYEALLRWRHPEQGLILPDTFIPTAEDSGLIVEIGQWILEQACQDACGWEDGQKVAVNISAVQLHRGDIGASVRQALASTGLPPSRLELELTESVLLNRQEAEATLADIRNLGVGLALDDFGTGFSTFTYLAELPVTRIKLDRHFVSTLETNERSRAILASTINLARNLQLEVTAEGIENMTQLAWLRGVGCDAGQGYLFGKPQRQDLFFPSPSRLVSARAQ</sequence>
<dbReference type="SUPFAM" id="SSF55073">
    <property type="entry name" value="Nucleotide cyclase"/>
    <property type="match status" value="1"/>
</dbReference>
<keyword evidence="6" id="KW-1185">Reference proteome</keyword>
<evidence type="ECO:0000313" key="5">
    <source>
        <dbReference type="EMBL" id="MDO1583328.1"/>
    </source>
</evidence>
<protein>
    <submittedName>
        <fullName evidence="5">EAL domain-containing protein</fullName>
    </submittedName>
</protein>
<gene>
    <name evidence="5" type="ORF">Q2T52_14640</name>
</gene>
<dbReference type="RefSeq" id="WP_302077518.1">
    <property type="nucleotide sequence ID" value="NZ_JAUKWQ010000004.1"/>
</dbReference>
<proteinExistence type="predicted"/>
<feature type="domain" description="HAMP" evidence="3">
    <location>
        <begin position="240"/>
        <end position="293"/>
    </location>
</feature>
<dbReference type="Pfam" id="PF00990">
    <property type="entry name" value="GGDEF"/>
    <property type="match status" value="1"/>
</dbReference>
<dbReference type="InterPro" id="IPR035919">
    <property type="entry name" value="EAL_sf"/>
</dbReference>
<dbReference type="InterPro" id="IPR043128">
    <property type="entry name" value="Rev_trsase/Diguanyl_cyclase"/>
</dbReference>
<dbReference type="SMART" id="SM00267">
    <property type="entry name" value="GGDEF"/>
    <property type="match status" value="1"/>
</dbReference>
<dbReference type="NCBIfam" id="TIGR00254">
    <property type="entry name" value="GGDEF"/>
    <property type="match status" value="1"/>
</dbReference>
<dbReference type="InterPro" id="IPR001633">
    <property type="entry name" value="EAL_dom"/>
</dbReference>
<dbReference type="InterPro" id="IPR029787">
    <property type="entry name" value="Nucleotide_cyclase"/>
</dbReference>
<dbReference type="PANTHER" id="PTHR44757:SF4">
    <property type="entry name" value="DIGUANYLATE CYCLASE DGCE-RELATED"/>
    <property type="match status" value="1"/>
</dbReference>
<feature type="domain" description="EAL" evidence="2">
    <location>
        <begin position="479"/>
        <end position="728"/>
    </location>
</feature>
<dbReference type="Gene3D" id="3.20.20.450">
    <property type="entry name" value="EAL domain"/>
    <property type="match status" value="1"/>
</dbReference>
<dbReference type="SMART" id="SM00052">
    <property type="entry name" value="EAL"/>
    <property type="match status" value="1"/>
</dbReference>
<name>A0ABT8SZK7_9HYPH</name>
<dbReference type="SUPFAM" id="SSF158472">
    <property type="entry name" value="HAMP domain-like"/>
    <property type="match status" value="1"/>
</dbReference>
<dbReference type="InterPro" id="IPR003660">
    <property type="entry name" value="HAMP_dom"/>
</dbReference>
<dbReference type="Pfam" id="PF00563">
    <property type="entry name" value="EAL"/>
    <property type="match status" value="1"/>
</dbReference>
<dbReference type="EMBL" id="JAUKWQ010000004">
    <property type="protein sequence ID" value="MDO1583328.1"/>
    <property type="molecule type" value="Genomic_DNA"/>
</dbReference>
<dbReference type="InterPro" id="IPR052155">
    <property type="entry name" value="Biofilm_reg_signaling"/>
</dbReference>
<keyword evidence="1" id="KW-0472">Membrane</keyword>
<evidence type="ECO:0000313" key="6">
    <source>
        <dbReference type="Proteomes" id="UP001169006"/>
    </source>
</evidence>
<dbReference type="InterPro" id="IPR000160">
    <property type="entry name" value="GGDEF_dom"/>
</dbReference>
<comment type="caution">
    <text evidence="5">The sequence shown here is derived from an EMBL/GenBank/DDBJ whole genome shotgun (WGS) entry which is preliminary data.</text>
</comment>
<dbReference type="CDD" id="cd01948">
    <property type="entry name" value="EAL"/>
    <property type="match status" value="1"/>
</dbReference>
<feature type="transmembrane region" description="Helical" evidence="1">
    <location>
        <begin position="221"/>
        <end position="243"/>
    </location>
</feature>
<evidence type="ECO:0000256" key="1">
    <source>
        <dbReference type="SAM" id="Phobius"/>
    </source>
</evidence>
<dbReference type="Gene3D" id="3.30.70.270">
    <property type="match status" value="1"/>
</dbReference>
<accession>A0ABT8SZK7</accession>
<dbReference type="PROSITE" id="PS50885">
    <property type="entry name" value="HAMP"/>
    <property type="match status" value="1"/>
</dbReference>
<keyword evidence="1" id="KW-0812">Transmembrane</keyword>
<dbReference type="PROSITE" id="PS50887">
    <property type="entry name" value="GGDEF"/>
    <property type="match status" value="1"/>
</dbReference>
<dbReference type="CDD" id="cd01949">
    <property type="entry name" value="GGDEF"/>
    <property type="match status" value="1"/>
</dbReference>
<dbReference type="PROSITE" id="PS50883">
    <property type="entry name" value="EAL"/>
    <property type="match status" value="1"/>
</dbReference>
<evidence type="ECO:0000259" key="3">
    <source>
        <dbReference type="PROSITE" id="PS50885"/>
    </source>
</evidence>
<evidence type="ECO:0000259" key="4">
    <source>
        <dbReference type="PROSITE" id="PS50887"/>
    </source>
</evidence>